<keyword evidence="3" id="KW-1185">Reference proteome</keyword>
<feature type="transmembrane region" description="Helical" evidence="1">
    <location>
        <begin position="123"/>
        <end position="141"/>
    </location>
</feature>
<keyword evidence="1" id="KW-1133">Transmembrane helix</keyword>
<organism evidence="2 3">
    <name type="scientific">Olpidium bornovanus</name>
    <dbReference type="NCBI Taxonomy" id="278681"/>
    <lineage>
        <taxon>Eukaryota</taxon>
        <taxon>Fungi</taxon>
        <taxon>Fungi incertae sedis</taxon>
        <taxon>Olpidiomycota</taxon>
        <taxon>Olpidiomycotina</taxon>
        <taxon>Olpidiomycetes</taxon>
        <taxon>Olpidiales</taxon>
        <taxon>Olpidiaceae</taxon>
        <taxon>Olpidium</taxon>
    </lineage>
</organism>
<name>A0A8H8DHW1_9FUNG</name>
<accession>A0A8H8DHW1</accession>
<reference evidence="2 3" key="1">
    <citation type="journal article" name="Sci. Rep.">
        <title>Genome-scale phylogenetic analyses confirm Olpidium as the closest living zoosporic fungus to the non-flagellated, terrestrial fungi.</title>
        <authorList>
            <person name="Chang Y."/>
            <person name="Rochon D."/>
            <person name="Sekimoto S."/>
            <person name="Wang Y."/>
            <person name="Chovatia M."/>
            <person name="Sandor L."/>
            <person name="Salamov A."/>
            <person name="Grigoriev I.V."/>
            <person name="Stajich J.E."/>
            <person name="Spatafora J.W."/>
        </authorList>
    </citation>
    <scope>NUCLEOTIDE SEQUENCE [LARGE SCALE GENOMIC DNA]</scope>
    <source>
        <strain evidence="2">S191</strain>
    </source>
</reference>
<comment type="caution">
    <text evidence="2">The sequence shown here is derived from an EMBL/GenBank/DDBJ whole genome shotgun (WGS) entry which is preliminary data.</text>
</comment>
<dbReference type="Proteomes" id="UP000673691">
    <property type="component" value="Unassembled WGS sequence"/>
</dbReference>
<keyword evidence="1" id="KW-0472">Membrane</keyword>
<dbReference type="AlphaFoldDB" id="A0A8H8DHW1"/>
<sequence>MFAAAFRPLARAPPAAAAARAFVGTRPAAGAASTSFAGRGGARSYSTQDLLPPNLVPLARQRPAGVVDAADAAAAAGTAAGEAASRLTKESQLRFLVQLYRDMPKGPHPHLDRFPCPARLAPISARTLVYSIVIVTILGYINSGYRREYFFLFLTMF</sequence>
<proteinExistence type="predicted"/>
<dbReference type="EMBL" id="JAEFCI010008436">
    <property type="protein sequence ID" value="KAG5458467.1"/>
    <property type="molecule type" value="Genomic_DNA"/>
</dbReference>
<protein>
    <submittedName>
        <fullName evidence="2">Uncharacterized protein</fullName>
    </submittedName>
</protein>
<evidence type="ECO:0000313" key="3">
    <source>
        <dbReference type="Proteomes" id="UP000673691"/>
    </source>
</evidence>
<gene>
    <name evidence="2" type="ORF">BJ554DRAFT_1298</name>
</gene>
<evidence type="ECO:0000256" key="1">
    <source>
        <dbReference type="SAM" id="Phobius"/>
    </source>
</evidence>
<evidence type="ECO:0000313" key="2">
    <source>
        <dbReference type="EMBL" id="KAG5458467.1"/>
    </source>
</evidence>
<keyword evidence="1" id="KW-0812">Transmembrane</keyword>